<keyword evidence="2 6" id="KW-0645">Protease</keyword>
<dbReference type="Pfam" id="PF00395">
    <property type="entry name" value="SLH"/>
    <property type="match status" value="3"/>
</dbReference>
<evidence type="ECO:0000259" key="9">
    <source>
        <dbReference type="PROSITE" id="PS51272"/>
    </source>
</evidence>
<evidence type="ECO:0000256" key="4">
    <source>
        <dbReference type="ARBA" id="ARBA00022801"/>
    </source>
</evidence>
<gene>
    <name evidence="10" type="ORF">HNQ44_000843</name>
</gene>
<proteinExistence type="inferred from homology"/>
<evidence type="ECO:0000313" key="11">
    <source>
        <dbReference type="Proteomes" id="UP000525923"/>
    </source>
</evidence>
<dbReference type="InterPro" id="IPR000209">
    <property type="entry name" value="Peptidase_S8/S53_dom"/>
</dbReference>
<dbReference type="Proteomes" id="UP000525923">
    <property type="component" value="Unassembled WGS sequence"/>
</dbReference>
<dbReference type="InterPro" id="IPR023828">
    <property type="entry name" value="Peptidase_S8_Ser-AS"/>
</dbReference>
<feature type="signal peptide" evidence="8">
    <location>
        <begin position="1"/>
        <end position="24"/>
    </location>
</feature>
<evidence type="ECO:0000256" key="3">
    <source>
        <dbReference type="ARBA" id="ARBA00022723"/>
    </source>
</evidence>
<evidence type="ECO:0000313" key="10">
    <source>
        <dbReference type="EMBL" id="MBB5179419.1"/>
    </source>
</evidence>
<feature type="domain" description="SLH" evidence="9">
    <location>
        <begin position="498"/>
        <end position="552"/>
    </location>
</feature>
<dbReference type="PROSITE" id="PS00136">
    <property type="entry name" value="SUBTILASE_ASP"/>
    <property type="match status" value="1"/>
</dbReference>
<dbReference type="PANTHER" id="PTHR43806:SF11">
    <property type="entry name" value="CEREVISIN-RELATED"/>
    <property type="match status" value="1"/>
</dbReference>
<dbReference type="InterPro" id="IPR023827">
    <property type="entry name" value="Peptidase_S8_Asp-AS"/>
</dbReference>
<feature type="domain" description="SLH" evidence="9">
    <location>
        <begin position="443"/>
        <end position="497"/>
    </location>
</feature>
<dbReference type="Gene3D" id="3.40.50.200">
    <property type="entry name" value="Peptidase S8/S53 domain"/>
    <property type="match status" value="1"/>
</dbReference>
<dbReference type="InterPro" id="IPR037045">
    <property type="entry name" value="S8pro/Inhibitor_I9_sf"/>
</dbReference>
<dbReference type="InterPro" id="IPR050131">
    <property type="entry name" value="Peptidase_S8_subtilisin-like"/>
</dbReference>
<keyword evidence="3" id="KW-0479">Metal-binding</keyword>
<dbReference type="PANTHER" id="PTHR43806">
    <property type="entry name" value="PEPTIDASE S8"/>
    <property type="match status" value="1"/>
</dbReference>
<dbReference type="GO" id="GO:0004252">
    <property type="term" value="F:serine-type endopeptidase activity"/>
    <property type="evidence" value="ECO:0007669"/>
    <property type="project" value="UniProtKB-UniRule"/>
</dbReference>
<protein>
    <submittedName>
        <fullName evidence="10">Subtilisin family serine protease</fullName>
    </submittedName>
</protein>
<evidence type="ECO:0000256" key="5">
    <source>
        <dbReference type="ARBA" id="ARBA00022825"/>
    </source>
</evidence>
<comment type="caution">
    <text evidence="10">The sequence shown here is derived from an EMBL/GenBank/DDBJ whole genome shotgun (WGS) entry which is preliminary data.</text>
</comment>
<feature type="active site" description="Charge relay system" evidence="6">
    <location>
        <position position="158"/>
    </location>
</feature>
<keyword evidence="8" id="KW-0732">Signal</keyword>
<keyword evidence="11" id="KW-1185">Reference proteome</keyword>
<keyword evidence="5 6" id="KW-0720">Serine protease</keyword>
<dbReference type="GO" id="GO:0006508">
    <property type="term" value="P:proteolysis"/>
    <property type="evidence" value="ECO:0007669"/>
    <property type="project" value="UniProtKB-KW"/>
</dbReference>
<dbReference type="PRINTS" id="PR00723">
    <property type="entry name" value="SUBTILISIN"/>
</dbReference>
<evidence type="ECO:0000256" key="2">
    <source>
        <dbReference type="ARBA" id="ARBA00022670"/>
    </source>
</evidence>
<evidence type="ECO:0000256" key="6">
    <source>
        <dbReference type="PROSITE-ProRule" id="PRU01240"/>
    </source>
</evidence>
<evidence type="ECO:0000256" key="7">
    <source>
        <dbReference type="RuleBase" id="RU003355"/>
    </source>
</evidence>
<dbReference type="PROSITE" id="PS51892">
    <property type="entry name" value="SUBTILASE"/>
    <property type="match status" value="1"/>
</dbReference>
<dbReference type="PROSITE" id="PS00138">
    <property type="entry name" value="SUBTILASE_SER"/>
    <property type="match status" value="1"/>
</dbReference>
<keyword evidence="4 6" id="KW-0378">Hydrolase</keyword>
<dbReference type="InterPro" id="IPR022398">
    <property type="entry name" value="Peptidase_S8_His-AS"/>
</dbReference>
<feature type="active site" description="Charge relay system" evidence="6">
    <location>
        <position position="323"/>
    </location>
</feature>
<accession>A0A7W8CS90</accession>
<dbReference type="PROSITE" id="PS51272">
    <property type="entry name" value="SLH"/>
    <property type="match status" value="3"/>
</dbReference>
<sequence length="552" mass="59144">MKKLLMFSAALLAVSVMDYAPAEASDSKTESEKVIISFNGEIDYEFLEEAGAEVHEEFDSISAVSATFPDGLPATAADAHSSIEYIEENQTVKAAAQKASWGYSLIRANKATSLGYTGKGVKIAIIDSGINIKHPDLKIAGGISKVPDRSAYSDIKGHGTHVAGIIGAQNNDIGTIGIAPDSLIYSVKVLNDIGVGDLDDVIAGVQWAIDQKVDIINMSLTTAGDSEALKDVLNKAYDKGIIIVAASGNYNPELQKTPSNVLFPARYSSVIAVGSISQQNRLSYFSHSGPAQELVAPGEGIVSTFVNAKTTTQDDYSSSEGTSVATPFAAGTFAQYMEAYPHLSNVQLRATVARAALDLGTAGKDIRYGHGMVRSLATAAALFPDMKRDQWYTAPIQSVFDRGIINGFPDGTFRPGSSITRAEAATIIGRASNWTPDTTVQRFTDVPKSLYSAGYINKAYDLGYIKGTSDTKFSPDAPIKRADLVLILQRIYAFQSSQSHTFEDVAPEAYYFKAIEAAYDNGLLTGYDDDTIRPENPITRAESSKLLDAVLK</sequence>
<dbReference type="InterPro" id="IPR015500">
    <property type="entry name" value="Peptidase_S8_subtilisin-rel"/>
</dbReference>
<comment type="similarity">
    <text evidence="1 6 7">Belongs to the peptidase S8 family.</text>
</comment>
<dbReference type="CDD" id="cd07477">
    <property type="entry name" value="Peptidases_S8_Subtilisin_subset"/>
    <property type="match status" value="1"/>
</dbReference>
<dbReference type="InterPro" id="IPR034202">
    <property type="entry name" value="Subtilisin_Carlsberg-like"/>
</dbReference>
<dbReference type="OrthoDB" id="9798386at2"/>
<dbReference type="SUPFAM" id="SSF52743">
    <property type="entry name" value="Subtilisin-like"/>
    <property type="match status" value="1"/>
</dbReference>
<organism evidence="10 11">
    <name type="scientific">Planococcus koreensis</name>
    <dbReference type="NCBI Taxonomy" id="112331"/>
    <lineage>
        <taxon>Bacteria</taxon>
        <taxon>Bacillati</taxon>
        <taxon>Bacillota</taxon>
        <taxon>Bacilli</taxon>
        <taxon>Bacillales</taxon>
        <taxon>Caryophanaceae</taxon>
        <taxon>Planococcus</taxon>
    </lineage>
</organism>
<name>A0A7W8CS90_9BACL</name>
<evidence type="ECO:0000256" key="1">
    <source>
        <dbReference type="ARBA" id="ARBA00011073"/>
    </source>
</evidence>
<feature type="domain" description="SLH" evidence="9">
    <location>
        <begin position="379"/>
        <end position="442"/>
    </location>
</feature>
<dbReference type="EMBL" id="JACHHE010000002">
    <property type="protein sequence ID" value="MBB5179419.1"/>
    <property type="molecule type" value="Genomic_DNA"/>
</dbReference>
<dbReference type="AlphaFoldDB" id="A0A7W8CS90"/>
<dbReference type="InterPro" id="IPR036852">
    <property type="entry name" value="Peptidase_S8/S53_dom_sf"/>
</dbReference>
<dbReference type="PROSITE" id="PS00137">
    <property type="entry name" value="SUBTILASE_HIS"/>
    <property type="match status" value="1"/>
</dbReference>
<dbReference type="Pfam" id="PF00082">
    <property type="entry name" value="Peptidase_S8"/>
    <property type="match status" value="1"/>
</dbReference>
<feature type="chain" id="PRO_5031261550" evidence="8">
    <location>
        <begin position="25"/>
        <end position="552"/>
    </location>
</feature>
<dbReference type="GO" id="GO:0046872">
    <property type="term" value="F:metal ion binding"/>
    <property type="evidence" value="ECO:0007669"/>
    <property type="project" value="UniProtKB-KW"/>
</dbReference>
<evidence type="ECO:0000256" key="8">
    <source>
        <dbReference type="SAM" id="SignalP"/>
    </source>
</evidence>
<dbReference type="Gene3D" id="3.30.70.80">
    <property type="entry name" value="Peptidase S8 propeptide/proteinase inhibitor I9"/>
    <property type="match status" value="1"/>
</dbReference>
<feature type="active site" description="Charge relay system" evidence="6">
    <location>
        <position position="127"/>
    </location>
</feature>
<dbReference type="InterPro" id="IPR001119">
    <property type="entry name" value="SLH_dom"/>
</dbReference>
<dbReference type="RefSeq" id="WP_135501600.1">
    <property type="nucleotide sequence ID" value="NZ_JACHHE010000002.1"/>
</dbReference>
<reference evidence="10 11" key="1">
    <citation type="submission" date="2020-08" db="EMBL/GenBank/DDBJ databases">
        <title>Genomic Encyclopedia of Type Strains, Phase IV (KMG-IV): sequencing the most valuable type-strain genomes for metagenomic binning, comparative biology and taxonomic classification.</title>
        <authorList>
            <person name="Goeker M."/>
        </authorList>
    </citation>
    <scope>NUCLEOTIDE SEQUENCE [LARGE SCALE GENOMIC DNA]</scope>
    <source>
        <strain evidence="10 11">DSM 15895</strain>
    </source>
</reference>